<keyword evidence="2" id="KW-1185">Reference proteome</keyword>
<organism evidence="1 2">
    <name type="scientific">Actinoallomurus spadix</name>
    <dbReference type="NCBI Taxonomy" id="79912"/>
    <lineage>
        <taxon>Bacteria</taxon>
        <taxon>Bacillati</taxon>
        <taxon>Actinomycetota</taxon>
        <taxon>Actinomycetes</taxon>
        <taxon>Streptosporangiales</taxon>
        <taxon>Thermomonosporaceae</taxon>
        <taxon>Actinoallomurus</taxon>
    </lineage>
</organism>
<protein>
    <submittedName>
        <fullName evidence="1">Uncharacterized protein</fullName>
    </submittedName>
</protein>
<dbReference type="EMBL" id="BAAABM010000041">
    <property type="protein sequence ID" value="GAA0349590.1"/>
    <property type="molecule type" value="Genomic_DNA"/>
</dbReference>
<evidence type="ECO:0000313" key="1">
    <source>
        <dbReference type="EMBL" id="GAA0349590.1"/>
    </source>
</evidence>
<accession>A0ABP3GN13</accession>
<dbReference type="Proteomes" id="UP001501822">
    <property type="component" value="Unassembled WGS sequence"/>
</dbReference>
<sequence>MRFGSSIVQQEEILDEIRRRLSDALRPGWSRARFRWVGVVGGSMSSLSVVDEEGNTRVEDLPDGIGLLCRRLKATMYRRGVGTWFTMTYELSADGSYRTGFDYEGEPETGGFAPEDYAKEITRFPRDPEHIPAWLRKTLDRVPNVYIGIHAEPGDRYKDGYGPCPDEIAWAFVKEGWQAGHGEYGGEFEFSTDWATLRTLTDDGVVQLAGKIYPDRWDDLIAVLTRQGWRFRAALHDGDGIIKQTDSFAEPSTAAPGNGHAVGHVA</sequence>
<name>A0ABP3GN13_9ACTN</name>
<comment type="caution">
    <text evidence="1">The sequence shown here is derived from an EMBL/GenBank/DDBJ whole genome shotgun (WGS) entry which is preliminary data.</text>
</comment>
<reference evidence="2" key="1">
    <citation type="journal article" date="2019" name="Int. J. Syst. Evol. Microbiol.">
        <title>The Global Catalogue of Microorganisms (GCM) 10K type strain sequencing project: providing services to taxonomists for standard genome sequencing and annotation.</title>
        <authorList>
            <consortium name="The Broad Institute Genomics Platform"/>
            <consortium name="The Broad Institute Genome Sequencing Center for Infectious Disease"/>
            <person name="Wu L."/>
            <person name="Ma J."/>
        </authorList>
    </citation>
    <scope>NUCLEOTIDE SEQUENCE [LARGE SCALE GENOMIC DNA]</scope>
    <source>
        <strain evidence="2">JCM 3146</strain>
    </source>
</reference>
<proteinExistence type="predicted"/>
<dbReference type="InterPro" id="IPR036170">
    <property type="entry name" value="YezG-like_sf"/>
</dbReference>
<gene>
    <name evidence="1" type="ORF">GCM10010151_44110</name>
</gene>
<evidence type="ECO:0000313" key="2">
    <source>
        <dbReference type="Proteomes" id="UP001501822"/>
    </source>
</evidence>
<dbReference type="RefSeq" id="WP_252807555.1">
    <property type="nucleotide sequence ID" value="NZ_BAAABM010000041.1"/>
</dbReference>
<dbReference type="SUPFAM" id="SSF160424">
    <property type="entry name" value="BH3703-like"/>
    <property type="match status" value="1"/>
</dbReference>